<sequence length="52" mass="5769">MPASSGPSRPFRWRRTSGIVARRPGKTYPARNRVRPNGLGQPFCKMKKAGGK</sequence>
<dbReference type="Proteomes" id="UP000006821">
    <property type="component" value="Chromosome"/>
</dbReference>
<feature type="region of interest" description="Disordered" evidence="1">
    <location>
        <begin position="27"/>
        <end position="52"/>
    </location>
</feature>
<dbReference type="AlphaFoldDB" id="Q604N9"/>
<evidence type="ECO:0000313" key="2">
    <source>
        <dbReference type="EMBL" id="AAU91359.1"/>
    </source>
</evidence>
<dbReference type="HOGENOM" id="CLU_3081667_0_0_6"/>
<proteinExistence type="predicted"/>
<protein>
    <submittedName>
        <fullName evidence="2">Uncharacterized protein</fullName>
    </submittedName>
</protein>
<organism evidence="2 3">
    <name type="scientific">Methylococcus capsulatus (strain ATCC 33009 / NCIMB 11132 / Bath)</name>
    <dbReference type="NCBI Taxonomy" id="243233"/>
    <lineage>
        <taxon>Bacteria</taxon>
        <taxon>Pseudomonadati</taxon>
        <taxon>Pseudomonadota</taxon>
        <taxon>Gammaproteobacteria</taxon>
        <taxon>Methylococcales</taxon>
        <taxon>Methylococcaceae</taxon>
        <taxon>Methylococcus</taxon>
    </lineage>
</organism>
<gene>
    <name evidence="2" type="ordered locus">MCA2499</name>
</gene>
<reference evidence="2 3" key="1">
    <citation type="journal article" date="2004" name="PLoS Biol.">
        <title>Genomic insights into methanotrophy: the complete genome sequence of Methylococcus capsulatus (Bath).</title>
        <authorList>
            <person name="Ward N.L."/>
            <person name="Larsen O."/>
            <person name="Sakwa J."/>
            <person name="Bruseth L."/>
            <person name="Khouri H.M."/>
            <person name="Durkin A.S."/>
            <person name="Dimitrov G."/>
            <person name="Jiang L."/>
            <person name="Scanlan D."/>
            <person name="Kang K.H."/>
            <person name="Lewis M.R."/>
            <person name="Nelson K.E."/>
            <person name="Methe B.A."/>
            <person name="Wu M."/>
            <person name="Heidelberg J.F."/>
            <person name="Paulsen I.T."/>
            <person name="Fouts D.E."/>
            <person name="Ravel J."/>
            <person name="Tettelin H."/>
            <person name="Ren Q."/>
            <person name="Read T.D."/>
            <person name="DeBoy R.T."/>
            <person name="Seshadri R."/>
            <person name="Salzberg S.L."/>
            <person name="Jensen H.B."/>
            <person name="Birkeland N.K."/>
            <person name="Nelson W.C."/>
            <person name="Dodson R.J."/>
            <person name="Grindhaug S.H."/>
            <person name="Holt I.E."/>
            <person name="Eidhammer I."/>
            <person name="Jonasen I."/>
            <person name="Vanaken S."/>
            <person name="Utterback T.R."/>
            <person name="Feldblyum T.V."/>
            <person name="Fraser C.M."/>
            <person name="Lillehaug J.R."/>
            <person name="Eisen J.A."/>
        </authorList>
    </citation>
    <scope>NUCLEOTIDE SEQUENCE [LARGE SCALE GENOMIC DNA]</scope>
    <source>
        <strain evidence="3">ATCC 33009 / NCIMB 11132 / Bath</strain>
    </source>
</reference>
<dbReference type="EMBL" id="AE017282">
    <property type="protein sequence ID" value="AAU91359.1"/>
    <property type="molecule type" value="Genomic_DNA"/>
</dbReference>
<accession>Q604N9</accession>
<evidence type="ECO:0000256" key="1">
    <source>
        <dbReference type="SAM" id="MobiDB-lite"/>
    </source>
</evidence>
<name>Q604N9_METCA</name>
<evidence type="ECO:0000313" key="3">
    <source>
        <dbReference type="Proteomes" id="UP000006821"/>
    </source>
</evidence>
<dbReference type="STRING" id="243233.MCA2499"/>
<dbReference type="KEGG" id="mca:MCA2499"/>